<name>A0ABP9EED5_9ACTN</name>
<keyword evidence="3" id="KW-1185">Reference proteome</keyword>
<proteinExistence type="predicted"/>
<evidence type="ECO:0008006" key="4">
    <source>
        <dbReference type="Google" id="ProtNLM"/>
    </source>
</evidence>
<evidence type="ECO:0000313" key="2">
    <source>
        <dbReference type="EMBL" id="GAA4872361.1"/>
    </source>
</evidence>
<feature type="compositionally biased region" description="Low complexity" evidence="1">
    <location>
        <begin position="47"/>
        <end position="61"/>
    </location>
</feature>
<dbReference type="EMBL" id="BAABIS010000001">
    <property type="protein sequence ID" value="GAA4872361.1"/>
    <property type="molecule type" value="Genomic_DNA"/>
</dbReference>
<sequence length="207" mass="21678">MRQRGIVLRTGAVGVGGVTLSLLLAACGSSGGTGSADRLGTPGARVPSATAGTPSSGSGPTVLAPTDGVEGAVGRIVLNAYQGWWDARIQAYARSDSDASQLRVLSSGQALSEALASMKELQDAKLVMIGAPRSSAVVRTLDLKSDPNTAVVEDCLDVTDWHQADAASRTVSDPPQRLSRYVVTSKLRRTATHWLVVEYQREVSRTC</sequence>
<feature type="region of interest" description="Disordered" evidence="1">
    <location>
        <begin position="32"/>
        <end position="62"/>
    </location>
</feature>
<dbReference type="PROSITE" id="PS51257">
    <property type="entry name" value="PROKAR_LIPOPROTEIN"/>
    <property type="match status" value="1"/>
</dbReference>
<protein>
    <recommendedName>
        <fullName evidence="4">Secreted protein/lipoprotein</fullName>
    </recommendedName>
</protein>
<accession>A0ABP9EED5</accession>
<reference evidence="3" key="1">
    <citation type="journal article" date="2019" name="Int. J. Syst. Evol. Microbiol.">
        <title>The Global Catalogue of Microorganisms (GCM) 10K type strain sequencing project: providing services to taxonomists for standard genome sequencing and annotation.</title>
        <authorList>
            <consortium name="The Broad Institute Genomics Platform"/>
            <consortium name="The Broad Institute Genome Sequencing Center for Infectious Disease"/>
            <person name="Wu L."/>
            <person name="Ma J."/>
        </authorList>
    </citation>
    <scope>NUCLEOTIDE SEQUENCE [LARGE SCALE GENOMIC DNA]</scope>
    <source>
        <strain evidence="3">JCM 13006</strain>
    </source>
</reference>
<organism evidence="2 3">
    <name type="scientific">Kitasatospora terrestris</name>
    <dbReference type="NCBI Taxonomy" id="258051"/>
    <lineage>
        <taxon>Bacteria</taxon>
        <taxon>Bacillati</taxon>
        <taxon>Actinomycetota</taxon>
        <taxon>Actinomycetes</taxon>
        <taxon>Kitasatosporales</taxon>
        <taxon>Streptomycetaceae</taxon>
        <taxon>Kitasatospora</taxon>
    </lineage>
</organism>
<evidence type="ECO:0000256" key="1">
    <source>
        <dbReference type="SAM" id="MobiDB-lite"/>
    </source>
</evidence>
<dbReference type="Proteomes" id="UP001501752">
    <property type="component" value="Unassembled WGS sequence"/>
</dbReference>
<gene>
    <name evidence="2" type="ORF">GCM10023235_59230</name>
</gene>
<evidence type="ECO:0000313" key="3">
    <source>
        <dbReference type="Proteomes" id="UP001501752"/>
    </source>
</evidence>
<comment type="caution">
    <text evidence="2">The sequence shown here is derived from an EMBL/GenBank/DDBJ whole genome shotgun (WGS) entry which is preliminary data.</text>
</comment>